<dbReference type="EMBL" id="CP032630">
    <property type="protein sequence ID" value="AYF98655.1"/>
    <property type="molecule type" value="Genomic_DNA"/>
</dbReference>
<feature type="transmembrane region" description="Helical" evidence="8">
    <location>
        <begin position="106"/>
        <end position="125"/>
    </location>
</feature>
<keyword evidence="4" id="KW-1003">Cell membrane</keyword>
<dbReference type="PANTHER" id="PTHR34979">
    <property type="entry name" value="INNER MEMBRANE PROTEIN YGAZ"/>
    <property type="match status" value="1"/>
</dbReference>
<dbReference type="InterPro" id="IPR011606">
    <property type="entry name" value="Brnchd-chn_aa_trnsp_permease"/>
</dbReference>
<feature type="transmembrane region" description="Helical" evidence="8">
    <location>
        <begin position="172"/>
        <end position="190"/>
    </location>
</feature>
<feature type="transmembrane region" description="Helical" evidence="8">
    <location>
        <begin position="196"/>
        <end position="228"/>
    </location>
</feature>
<dbReference type="PANTHER" id="PTHR34979:SF1">
    <property type="entry name" value="INNER MEMBRANE PROTEIN YGAZ"/>
    <property type="match status" value="1"/>
</dbReference>
<evidence type="ECO:0000313" key="9">
    <source>
        <dbReference type="EMBL" id="AYF98655.1"/>
    </source>
</evidence>
<proteinExistence type="inferred from homology"/>
<keyword evidence="3" id="KW-0813">Transport</keyword>
<gene>
    <name evidence="9" type="ORF">D7I47_10565</name>
</gene>
<protein>
    <submittedName>
        <fullName evidence="9">Branched-chain amino acid ABC transporter permease</fullName>
    </submittedName>
</protein>
<evidence type="ECO:0000256" key="5">
    <source>
        <dbReference type="ARBA" id="ARBA00022692"/>
    </source>
</evidence>
<feature type="transmembrane region" description="Helical" evidence="8">
    <location>
        <begin position="21"/>
        <end position="44"/>
    </location>
</feature>
<evidence type="ECO:0000256" key="8">
    <source>
        <dbReference type="SAM" id="Phobius"/>
    </source>
</evidence>
<dbReference type="Pfam" id="PF03591">
    <property type="entry name" value="AzlC"/>
    <property type="match status" value="1"/>
</dbReference>
<evidence type="ECO:0000313" key="10">
    <source>
        <dbReference type="Proteomes" id="UP000278886"/>
    </source>
</evidence>
<comment type="subcellular location">
    <subcellularLocation>
        <location evidence="1">Cell membrane</location>
        <topology evidence="1">Multi-pass membrane protein</topology>
    </subcellularLocation>
</comment>
<evidence type="ECO:0000256" key="4">
    <source>
        <dbReference type="ARBA" id="ARBA00022475"/>
    </source>
</evidence>
<dbReference type="AlphaFoldDB" id="A0A387BC31"/>
<organism evidence="9 10">
    <name type="scientific">Protaetiibacter intestinalis</name>
    <dbReference type="NCBI Taxonomy" id="2419774"/>
    <lineage>
        <taxon>Bacteria</taxon>
        <taxon>Bacillati</taxon>
        <taxon>Actinomycetota</taxon>
        <taxon>Actinomycetes</taxon>
        <taxon>Micrococcales</taxon>
        <taxon>Microbacteriaceae</taxon>
        <taxon>Protaetiibacter</taxon>
    </lineage>
</organism>
<dbReference type="Proteomes" id="UP000278886">
    <property type="component" value="Chromosome"/>
</dbReference>
<name>A0A387BC31_9MICO</name>
<evidence type="ECO:0000256" key="6">
    <source>
        <dbReference type="ARBA" id="ARBA00022989"/>
    </source>
</evidence>
<keyword evidence="6 8" id="KW-1133">Transmembrane helix</keyword>
<dbReference type="GO" id="GO:0005886">
    <property type="term" value="C:plasma membrane"/>
    <property type="evidence" value="ECO:0007669"/>
    <property type="project" value="UniProtKB-SubCell"/>
</dbReference>
<evidence type="ECO:0000256" key="2">
    <source>
        <dbReference type="ARBA" id="ARBA00010735"/>
    </source>
</evidence>
<dbReference type="KEGG" id="lyd:D7I47_10565"/>
<feature type="transmembrane region" description="Helical" evidence="8">
    <location>
        <begin position="64"/>
        <end position="85"/>
    </location>
</feature>
<sequence length="255" mass="25572">MTSLDPRARVRAAVGAGIRDSGLIVVAYIPFGLAMGAALVTSGVDPWLIVSSSVVVFAGAAQLAGIQLLGAGASIALVVLTILVINARHLLYSASLEPHLAEWPRGLRMLGAFLLADPVYALAIARFERPGGAGARGEQYGYYFAAGVTCLVGWTTLTGAGVLLGGIIPDDIPLGLAIPLTFLLLLLPLVKDSAGAVAAIVGGIAALLASGLPLGLSTLVGAAAGLVAGGIVLARTRRDEPEPAPETPDAGAADA</sequence>
<comment type="similarity">
    <text evidence="2">Belongs to the AzlC family.</text>
</comment>
<feature type="transmembrane region" description="Helical" evidence="8">
    <location>
        <begin position="140"/>
        <end position="165"/>
    </location>
</feature>
<dbReference type="OrthoDB" id="3579489at2"/>
<keyword evidence="10" id="KW-1185">Reference proteome</keyword>
<keyword evidence="5 8" id="KW-0812">Transmembrane</keyword>
<dbReference type="GO" id="GO:1903785">
    <property type="term" value="P:L-valine transmembrane transport"/>
    <property type="evidence" value="ECO:0007669"/>
    <property type="project" value="TreeGrafter"/>
</dbReference>
<dbReference type="RefSeq" id="WP_120763002.1">
    <property type="nucleotide sequence ID" value="NZ_CP032630.1"/>
</dbReference>
<reference evidence="10" key="1">
    <citation type="submission" date="2018-09" db="EMBL/GenBank/DDBJ databases">
        <title>Genome sequencing of strain 2DFWR-13.</title>
        <authorList>
            <person name="Heo J."/>
            <person name="Kim S.-J."/>
            <person name="Kwon S.-W."/>
        </authorList>
    </citation>
    <scope>NUCLEOTIDE SEQUENCE [LARGE SCALE GENOMIC DNA]</scope>
    <source>
        <strain evidence="10">2DFWR-13</strain>
    </source>
</reference>
<evidence type="ECO:0000256" key="1">
    <source>
        <dbReference type="ARBA" id="ARBA00004651"/>
    </source>
</evidence>
<keyword evidence="7 8" id="KW-0472">Membrane</keyword>
<evidence type="ECO:0000256" key="3">
    <source>
        <dbReference type="ARBA" id="ARBA00022448"/>
    </source>
</evidence>
<evidence type="ECO:0000256" key="7">
    <source>
        <dbReference type="ARBA" id="ARBA00023136"/>
    </source>
</evidence>
<accession>A0A387BC31</accession>